<dbReference type="GO" id="GO:0006596">
    <property type="term" value="P:polyamine biosynthetic process"/>
    <property type="evidence" value="ECO:0007669"/>
    <property type="project" value="UniProtKB-UniRule"/>
</dbReference>
<gene>
    <name evidence="6" type="ORF">NEICINOT_04958</name>
</gene>
<evidence type="ECO:0000256" key="4">
    <source>
        <dbReference type="PROSITE-ProRule" id="PRU00354"/>
    </source>
</evidence>
<reference evidence="6 7" key="1">
    <citation type="submission" date="2009-10" db="EMBL/GenBank/DDBJ databases">
        <authorList>
            <person name="Weinstock G."/>
            <person name="Sodergren E."/>
            <person name="Clifton S."/>
            <person name="Fulton L."/>
            <person name="Fulton B."/>
            <person name="Courtney L."/>
            <person name="Fronick C."/>
            <person name="Harrison M."/>
            <person name="Strong C."/>
            <person name="Farmer C."/>
            <person name="Delahaunty K."/>
            <person name="Markovic C."/>
            <person name="Hall O."/>
            <person name="Minx P."/>
            <person name="Tomlinson C."/>
            <person name="Mitreva M."/>
            <person name="Nelson J."/>
            <person name="Hou S."/>
            <person name="Wollam A."/>
            <person name="Pepin K.H."/>
            <person name="Johnson M."/>
            <person name="Bhonagiri V."/>
            <person name="Nash W.E."/>
            <person name="Warren W."/>
            <person name="Chinwalla A."/>
            <person name="Mardis E.R."/>
            <person name="Wilson R.K."/>
        </authorList>
    </citation>
    <scope>NUCLEOTIDE SEQUENCE [LARGE SCALE GENOMIC DNA]</scope>
    <source>
        <strain evidence="6 7">ATCC 14685</strain>
    </source>
</reference>
<dbReference type="PANTHER" id="PTHR43317">
    <property type="entry name" value="THERMOSPERMINE SYNTHASE ACAULIS5"/>
    <property type="match status" value="1"/>
</dbReference>
<dbReference type="Gene3D" id="3.40.50.150">
    <property type="entry name" value="Vaccinia Virus protein VP39"/>
    <property type="match status" value="1"/>
</dbReference>
<dbReference type="Proteomes" id="UP000003294">
    <property type="component" value="Unassembled WGS sequence"/>
</dbReference>
<evidence type="ECO:0000256" key="2">
    <source>
        <dbReference type="ARBA" id="ARBA00022679"/>
    </source>
</evidence>
<dbReference type="PROSITE" id="PS51006">
    <property type="entry name" value="PABS_2"/>
    <property type="match status" value="1"/>
</dbReference>
<feature type="active site" description="Proton acceptor" evidence="4">
    <location>
        <position position="104"/>
    </location>
</feature>
<sequence>MNLDHPSELVLSYSRAMMGWLLFTDALPQHITQIGLGGGSFARWIDTYLPDTRQTAVDINPQVIAIARNLFELPFEGEKFEIIEADGAEYIKVFRHNTDIILVDGFDGEQIIDTLVEEPFFRDCRNALSSDGIFVTNWWSGDKRYQRFIERLLSVFEGRVLELPAESHGNVAVMAFQSSPKEQNIDKLKKRADKLSNAYGLDFHRMLADLKASNPNNGKHFYL</sequence>
<dbReference type="AlphaFoldDB" id="D0W5I9"/>
<dbReference type="Pfam" id="PF01564">
    <property type="entry name" value="Spermine_synth"/>
    <property type="match status" value="1"/>
</dbReference>
<evidence type="ECO:0000313" key="7">
    <source>
        <dbReference type="Proteomes" id="UP000003294"/>
    </source>
</evidence>
<dbReference type="CDD" id="cd02440">
    <property type="entry name" value="AdoMet_MTases"/>
    <property type="match status" value="1"/>
</dbReference>
<dbReference type="InterPro" id="IPR029063">
    <property type="entry name" value="SAM-dependent_MTases_sf"/>
</dbReference>
<comment type="similarity">
    <text evidence="1">Belongs to the spermidine/spermine synthase family.</text>
</comment>
<dbReference type="NCBIfam" id="NF003380">
    <property type="entry name" value="PRK04457.1"/>
    <property type="match status" value="1"/>
</dbReference>
<dbReference type="SUPFAM" id="SSF53335">
    <property type="entry name" value="S-adenosyl-L-methionine-dependent methyltransferases"/>
    <property type="match status" value="1"/>
</dbReference>
<dbReference type="GO" id="GO:0016740">
    <property type="term" value="F:transferase activity"/>
    <property type="evidence" value="ECO:0007669"/>
    <property type="project" value="UniProtKB-UniRule"/>
</dbReference>
<accession>D0W5I9</accession>
<dbReference type="InterPro" id="IPR030374">
    <property type="entry name" value="PABS"/>
</dbReference>
<dbReference type="PANTHER" id="PTHR43317:SF1">
    <property type="entry name" value="THERMOSPERMINE SYNTHASE ACAULIS5"/>
    <property type="match status" value="1"/>
</dbReference>
<protein>
    <submittedName>
        <fullName evidence="6">Putative spermidine synthase</fullName>
    </submittedName>
</protein>
<keyword evidence="3 4" id="KW-0620">Polyamine biosynthesis</keyword>
<comment type="caution">
    <text evidence="6">The sequence shown here is derived from an EMBL/GenBank/DDBJ whole genome shotgun (WGS) entry which is preliminary data.</text>
</comment>
<feature type="domain" description="PABS" evidence="5">
    <location>
        <begin position="1"/>
        <end position="181"/>
    </location>
</feature>
<proteinExistence type="inferred from homology"/>
<evidence type="ECO:0000256" key="1">
    <source>
        <dbReference type="ARBA" id="ARBA00007867"/>
    </source>
</evidence>
<evidence type="ECO:0000256" key="3">
    <source>
        <dbReference type="ARBA" id="ARBA00023115"/>
    </source>
</evidence>
<evidence type="ECO:0000259" key="5">
    <source>
        <dbReference type="PROSITE" id="PS51006"/>
    </source>
</evidence>
<evidence type="ECO:0000313" key="6">
    <source>
        <dbReference type="EMBL" id="EEZ70917.1"/>
    </source>
</evidence>
<organism evidence="6 7">
    <name type="scientific">Neisseria cinerea ATCC 14685</name>
    <dbReference type="NCBI Taxonomy" id="546262"/>
    <lineage>
        <taxon>Bacteria</taxon>
        <taxon>Pseudomonadati</taxon>
        <taxon>Pseudomonadota</taxon>
        <taxon>Betaproteobacteria</taxon>
        <taxon>Neisseriales</taxon>
        <taxon>Neisseriaceae</taxon>
        <taxon>Neisseria</taxon>
    </lineage>
</organism>
<dbReference type="STRING" id="546262.NEICINOT_04958"/>
<dbReference type="EMBL" id="ACDY02000015">
    <property type="protein sequence ID" value="EEZ70917.1"/>
    <property type="molecule type" value="Genomic_DNA"/>
</dbReference>
<name>D0W5I9_NEICI</name>
<dbReference type="eggNOG" id="COG0421">
    <property type="taxonomic scope" value="Bacteria"/>
</dbReference>
<keyword evidence="2 4" id="KW-0808">Transferase</keyword>